<dbReference type="InterPro" id="IPR036890">
    <property type="entry name" value="HATPase_C_sf"/>
</dbReference>
<dbReference type="PANTHER" id="PTHR42878">
    <property type="entry name" value="TWO-COMPONENT HISTIDINE KINASE"/>
    <property type="match status" value="1"/>
</dbReference>
<dbReference type="PROSITE" id="PS50109">
    <property type="entry name" value="HIS_KIN"/>
    <property type="match status" value="1"/>
</dbReference>
<evidence type="ECO:0000256" key="11">
    <source>
        <dbReference type="ARBA" id="ARBA00023136"/>
    </source>
</evidence>
<keyword evidence="4" id="KW-1003">Cell membrane</keyword>
<evidence type="ECO:0000259" key="13">
    <source>
        <dbReference type="PROSITE" id="PS50109"/>
    </source>
</evidence>
<evidence type="ECO:0000256" key="4">
    <source>
        <dbReference type="ARBA" id="ARBA00022475"/>
    </source>
</evidence>
<feature type="domain" description="Histidine kinase" evidence="13">
    <location>
        <begin position="159"/>
        <end position="371"/>
    </location>
</feature>
<evidence type="ECO:0000256" key="3">
    <source>
        <dbReference type="ARBA" id="ARBA00012438"/>
    </source>
</evidence>
<reference evidence="15 16" key="1">
    <citation type="submission" date="2014-11" db="EMBL/GenBank/DDBJ databases">
        <title>Symbiosis island explosion on the genome of extra-slow-growing strains of soybean bradyrhizobia with massive insertion sequences.</title>
        <authorList>
            <person name="Iida T."/>
            <person name="Minamisawa K."/>
        </authorList>
    </citation>
    <scope>NUCLEOTIDE SEQUENCE [LARGE SCALE GENOMIC DNA]</scope>
    <source>
        <strain evidence="15 16">NK6</strain>
    </source>
</reference>
<dbReference type="Gene3D" id="3.30.565.10">
    <property type="entry name" value="Histidine kinase-like ATPase, C-terminal domain"/>
    <property type="match status" value="1"/>
</dbReference>
<dbReference type="Pfam" id="PF00072">
    <property type="entry name" value="Response_reg"/>
    <property type="match status" value="1"/>
</dbReference>
<dbReference type="InterPro" id="IPR001789">
    <property type="entry name" value="Sig_transdc_resp-reg_receiver"/>
</dbReference>
<dbReference type="Gene3D" id="3.40.50.2300">
    <property type="match status" value="1"/>
</dbReference>
<sequence length="371" mass="40749">MPTAKSKARILVVDDEAAQMRALCDTLPVEDYDAVGFTDARSALAELQRTKCDLLLADLMMPGMDGIELLRAAREIDPHLVGIIMTGDGTIATAVEAMKAGALDYILKPFKLSVVIPVLERALAVRRLHLENAELALRVRERTLELEAANRELEAFAYSVAHDLRGPLSVIVGYAETLIEDHSAQWPDQPRQLAGAILASGEHMQRLIDGLLRLSRFGRQPLSKGPVDTRALVGEVVDELRRQHAGRGVFVHVGEIPGCVGDQALLRQVLVNLLSNAFKFTRTREKPLVTVIGWTEGRETVYCVRDNGAGFDMQQADKLFAAFQRFHDSDEYEGTGIGLSIASRIVQRHGGRIWASAEVGKGAAFYFSIPD</sequence>
<dbReference type="FunFam" id="3.30.565.10:FF:000023">
    <property type="entry name" value="PAS domain-containing sensor histidine kinase"/>
    <property type="match status" value="1"/>
</dbReference>
<dbReference type="Pfam" id="PF02518">
    <property type="entry name" value="HATPase_c"/>
    <property type="match status" value="1"/>
</dbReference>
<evidence type="ECO:0000256" key="9">
    <source>
        <dbReference type="ARBA" id="ARBA00022840"/>
    </source>
</evidence>
<dbReference type="SMART" id="SM00448">
    <property type="entry name" value="REC"/>
    <property type="match status" value="1"/>
</dbReference>
<dbReference type="SUPFAM" id="SSF55874">
    <property type="entry name" value="ATPase domain of HSP90 chaperone/DNA topoisomerase II/histidine kinase"/>
    <property type="match status" value="1"/>
</dbReference>
<dbReference type="PRINTS" id="PR00344">
    <property type="entry name" value="BCTRLSENSOR"/>
</dbReference>
<evidence type="ECO:0000256" key="10">
    <source>
        <dbReference type="ARBA" id="ARBA00023012"/>
    </source>
</evidence>
<dbReference type="Proteomes" id="UP000063308">
    <property type="component" value="Chromosome"/>
</dbReference>
<organism evidence="15 16">
    <name type="scientific">Bradyrhizobium diazoefficiens</name>
    <dbReference type="NCBI Taxonomy" id="1355477"/>
    <lineage>
        <taxon>Bacteria</taxon>
        <taxon>Pseudomonadati</taxon>
        <taxon>Pseudomonadota</taxon>
        <taxon>Alphaproteobacteria</taxon>
        <taxon>Hyphomicrobiales</taxon>
        <taxon>Nitrobacteraceae</taxon>
        <taxon>Bradyrhizobium</taxon>
    </lineage>
</organism>
<evidence type="ECO:0000256" key="1">
    <source>
        <dbReference type="ARBA" id="ARBA00000085"/>
    </source>
</evidence>
<comment type="catalytic activity">
    <reaction evidence="1">
        <text>ATP + protein L-histidine = ADP + protein N-phospho-L-histidine.</text>
        <dbReference type="EC" id="2.7.13.3"/>
    </reaction>
</comment>
<evidence type="ECO:0000256" key="7">
    <source>
        <dbReference type="ARBA" id="ARBA00022741"/>
    </source>
</evidence>
<dbReference type="InterPro" id="IPR011006">
    <property type="entry name" value="CheY-like_superfamily"/>
</dbReference>
<accession>A0A0E3VW24</accession>
<dbReference type="SMART" id="SM00388">
    <property type="entry name" value="HisKA"/>
    <property type="match status" value="1"/>
</dbReference>
<evidence type="ECO:0000256" key="12">
    <source>
        <dbReference type="PROSITE-ProRule" id="PRU00169"/>
    </source>
</evidence>
<gene>
    <name evidence="15" type="ORF">NK6_7014</name>
</gene>
<dbReference type="GO" id="GO:0000155">
    <property type="term" value="F:phosphorelay sensor kinase activity"/>
    <property type="evidence" value="ECO:0007669"/>
    <property type="project" value="InterPro"/>
</dbReference>
<evidence type="ECO:0000256" key="5">
    <source>
        <dbReference type="ARBA" id="ARBA00022553"/>
    </source>
</evidence>
<dbReference type="GO" id="GO:0000156">
    <property type="term" value="F:phosphorelay response regulator activity"/>
    <property type="evidence" value="ECO:0007669"/>
    <property type="project" value="TreeGrafter"/>
</dbReference>
<dbReference type="RefSeq" id="WP_060911131.1">
    <property type="nucleotide sequence ID" value="NZ_JAFCKD010000005.1"/>
</dbReference>
<dbReference type="SUPFAM" id="SSF47384">
    <property type="entry name" value="Homodimeric domain of signal transducing histidine kinase"/>
    <property type="match status" value="1"/>
</dbReference>
<keyword evidence="5 12" id="KW-0597">Phosphoprotein</keyword>
<dbReference type="PANTHER" id="PTHR42878:SF15">
    <property type="entry name" value="BACTERIOPHYTOCHROME"/>
    <property type="match status" value="1"/>
</dbReference>
<dbReference type="EC" id="2.7.13.3" evidence="3"/>
<dbReference type="Pfam" id="PF00512">
    <property type="entry name" value="HisKA"/>
    <property type="match status" value="1"/>
</dbReference>
<dbReference type="GO" id="GO:0030295">
    <property type="term" value="F:protein kinase activator activity"/>
    <property type="evidence" value="ECO:0007669"/>
    <property type="project" value="TreeGrafter"/>
</dbReference>
<evidence type="ECO:0000313" key="15">
    <source>
        <dbReference type="EMBL" id="BAR60165.1"/>
    </source>
</evidence>
<dbReference type="GO" id="GO:0005886">
    <property type="term" value="C:plasma membrane"/>
    <property type="evidence" value="ECO:0007669"/>
    <property type="project" value="UniProtKB-SubCell"/>
</dbReference>
<keyword evidence="7" id="KW-0547">Nucleotide-binding</keyword>
<comment type="subcellular location">
    <subcellularLocation>
        <location evidence="2">Cell membrane</location>
    </subcellularLocation>
</comment>
<keyword evidence="11" id="KW-0472">Membrane</keyword>
<dbReference type="SMART" id="SM00387">
    <property type="entry name" value="HATPase_c"/>
    <property type="match status" value="1"/>
</dbReference>
<dbReference type="InterPro" id="IPR050351">
    <property type="entry name" value="BphY/WalK/GraS-like"/>
</dbReference>
<dbReference type="SUPFAM" id="SSF52172">
    <property type="entry name" value="CheY-like"/>
    <property type="match status" value="1"/>
</dbReference>
<dbReference type="EMBL" id="AP014685">
    <property type="protein sequence ID" value="BAR60165.1"/>
    <property type="molecule type" value="Genomic_DNA"/>
</dbReference>
<dbReference type="AlphaFoldDB" id="A0A0E3VW24"/>
<evidence type="ECO:0000256" key="2">
    <source>
        <dbReference type="ARBA" id="ARBA00004236"/>
    </source>
</evidence>
<feature type="modified residue" description="4-aspartylphosphate" evidence="12">
    <location>
        <position position="58"/>
    </location>
</feature>
<feature type="domain" description="Response regulatory" evidence="14">
    <location>
        <begin position="9"/>
        <end position="123"/>
    </location>
</feature>
<evidence type="ECO:0000256" key="6">
    <source>
        <dbReference type="ARBA" id="ARBA00022679"/>
    </source>
</evidence>
<protein>
    <recommendedName>
        <fullName evidence="3">histidine kinase</fullName>
        <ecNumber evidence="3">2.7.13.3</ecNumber>
    </recommendedName>
</protein>
<dbReference type="InterPro" id="IPR004358">
    <property type="entry name" value="Sig_transdc_His_kin-like_C"/>
</dbReference>
<dbReference type="InterPro" id="IPR003594">
    <property type="entry name" value="HATPase_dom"/>
</dbReference>
<dbReference type="InterPro" id="IPR005467">
    <property type="entry name" value="His_kinase_dom"/>
</dbReference>
<keyword evidence="10" id="KW-0902">Two-component regulatory system</keyword>
<dbReference type="GO" id="GO:0005524">
    <property type="term" value="F:ATP binding"/>
    <property type="evidence" value="ECO:0007669"/>
    <property type="project" value="UniProtKB-KW"/>
</dbReference>
<dbReference type="Gene3D" id="1.10.287.130">
    <property type="match status" value="1"/>
</dbReference>
<dbReference type="InterPro" id="IPR003661">
    <property type="entry name" value="HisK_dim/P_dom"/>
</dbReference>
<keyword evidence="6" id="KW-0808">Transferase</keyword>
<dbReference type="GO" id="GO:0007234">
    <property type="term" value="P:osmosensory signaling via phosphorelay pathway"/>
    <property type="evidence" value="ECO:0007669"/>
    <property type="project" value="TreeGrafter"/>
</dbReference>
<dbReference type="CDD" id="cd00082">
    <property type="entry name" value="HisKA"/>
    <property type="match status" value="1"/>
</dbReference>
<dbReference type="PROSITE" id="PS50110">
    <property type="entry name" value="RESPONSE_REGULATORY"/>
    <property type="match status" value="1"/>
</dbReference>
<name>A0A0E3VW24_9BRAD</name>
<dbReference type="InterPro" id="IPR036097">
    <property type="entry name" value="HisK_dim/P_sf"/>
</dbReference>
<evidence type="ECO:0000259" key="14">
    <source>
        <dbReference type="PROSITE" id="PS50110"/>
    </source>
</evidence>
<keyword evidence="8" id="KW-0418">Kinase</keyword>
<evidence type="ECO:0000256" key="8">
    <source>
        <dbReference type="ARBA" id="ARBA00022777"/>
    </source>
</evidence>
<proteinExistence type="predicted"/>
<keyword evidence="9" id="KW-0067">ATP-binding</keyword>
<evidence type="ECO:0000313" key="16">
    <source>
        <dbReference type="Proteomes" id="UP000063308"/>
    </source>
</evidence>